<dbReference type="NCBIfam" id="NF041705">
    <property type="entry name" value="RIPP_cyclo_YhhA"/>
    <property type="match status" value="1"/>
</dbReference>
<evidence type="ECO:0000313" key="1">
    <source>
        <dbReference type="EMBL" id="CAA9890975.1"/>
    </source>
</evidence>
<keyword evidence="2" id="KW-1185">Reference proteome</keyword>
<name>A0A8S0WPL4_9GAMM</name>
<evidence type="ECO:0000313" key="2">
    <source>
        <dbReference type="Proteomes" id="UP000494216"/>
    </source>
</evidence>
<dbReference type="Proteomes" id="UP000494216">
    <property type="component" value="Unassembled WGS sequence"/>
</dbReference>
<comment type="caution">
    <text evidence="1">The sequence shown here is derived from an EMBL/GenBank/DDBJ whole genome shotgun (WGS) entry which is preliminary data.</text>
</comment>
<sequence>MQTINQSKQENSIKKSIPAELFLTNIASPTLARLIEEVKNDNPSTLHAYDRVHNRHNR</sequence>
<dbReference type="AlphaFoldDB" id="A0A8S0WPL4"/>
<organism evidence="1 2">
    <name type="scientific">Candidatus Methylobacter favarea</name>
    <dbReference type="NCBI Taxonomy" id="2707345"/>
    <lineage>
        <taxon>Bacteria</taxon>
        <taxon>Pseudomonadati</taxon>
        <taxon>Pseudomonadota</taxon>
        <taxon>Gammaproteobacteria</taxon>
        <taxon>Methylococcales</taxon>
        <taxon>Methylococcaceae</taxon>
        <taxon>Methylobacter</taxon>
    </lineage>
</organism>
<proteinExistence type="predicted"/>
<gene>
    <name evidence="1" type="ORF">METHB2_310006</name>
</gene>
<protein>
    <submittedName>
        <fullName evidence="1">Uncharacterized protein</fullName>
    </submittedName>
</protein>
<reference evidence="1 2" key="1">
    <citation type="submission" date="2020-02" db="EMBL/GenBank/DDBJ databases">
        <authorList>
            <person name="Hogendoorn C."/>
        </authorList>
    </citation>
    <scope>NUCLEOTIDE SEQUENCE [LARGE SCALE GENOMIC DNA]</scope>
    <source>
        <strain evidence="1">METHB21</strain>
    </source>
</reference>
<dbReference type="EMBL" id="CADCXN010000060">
    <property type="protein sequence ID" value="CAA9890975.1"/>
    <property type="molecule type" value="Genomic_DNA"/>
</dbReference>
<accession>A0A8S0WPL4</accession>
<dbReference type="RefSeq" id="WP_174625877.1">
    <property type="nucleotide sequence ID" value="NZ_CADCXN010000060.1"/>
</dbReference>